<dbReference type="InterPro" id="IPR038222">
    <property type="entry name" value="DHHA2_dom_sf"/>
</dbReference>
<dbReference type="AlphaFoldDB" id="A0A670Z4Q4"/>
<dbReference type="Pfam" id="PF01368">
    <property type="entry name" value="DHH"/>
    <property type="match status" value="1"/>
</dbReference>
<keyword evidence="9" id="KW-1185">Reference proteome</keyword>
<dbReference type="OMA" id="TMTIFFN"/>
<dbReference type="Pfam" id="PF02833">
    <property type="entry name" value="DHHA2"/>
    <property type="match status" value="1"/>
</dbReference>
<feature type="region of interest" description="Disordered" evidence="6">
    <location>
        <begin position="353"/>
        <end position="427"/>
    </location>
</feature>
<feature type="compositionally biased region" description="Basic and acidic residues" evidence="6">
    <location>
        <begin position="380"/>
        <end position="398"/>
    </location>
</feature>
<dbReference type="GeneTree" id="ENSGT00450000040262"/>
<keyword evidence="3" id="KW-0479">Metal-binding</keyword>
<dbReference type="Proteomes" id="UP000472273">
    <property type="component" value="Unplaced"/>
</dbReference>
<dbReference type="GO" id="GO:0005737">
    <property type="term" value="C:cytoplasm"/>
    <property type="evidence" value="ECO:0007669"/>
    <property type="project" value="InterPro"/>
</dbReference>
<evidence type="ECO:0000256" key="6">
    <source>
        <dbReference type="SAM" id="MobiDB-lite"/>
    </source>
</evidence>
<evidence type="ECO:0000256" key="3">
    <source>
        <dbReference type="ARBA" id="ARBA00022723"/>
    </source>
</evidence>
<comment type="cofactor">
    <cofactor evidence="1">
        <name>Mn(2+)</name>
        <dbReference type="ChEBI" id="CHEBI:29035"/>
    </cofactor>
</comment>
<dbReference type="Gene3D" id="3.10.310.20">
    <property type="entry name" value="DHHA2 domain"/>
    <property type="match status" value="1"/>
</dbReference>
<keyword evidence="5" id="KW-0464">Manganese</keyword>
<reference evidence="8" key="1">
    <citation type="submission" date="2025-08" db="UniProtKB">
        <authorList>
            <consortium name="Ensembl"/>
        </authorList>
    </citation>
    <scope>IDENTIFICATION</scope>
</reference>
<dbReference type="InterPro" id="IPR038763">
    <property type="entry name" value="DHH_sf"/>
</dbReference>
<feature type="domain" description="DHHA2" evidence="7">
    <location>
        <begin position="180"/>
        <end position="347"/>
    </location>
</feature>
<comment type="similarity">
    <text evidence="2">Belongs to the PPase class C family. Prune subfamily.</text>
</comment>
<dbReference type="Ensembl" id="ENSPTXT00000019622.1">
    <property type="protein sequence ID" value="ENSPTXP00000019042.1"/>
    <property type="gene ID" value="ENSPTXG00000013149.1"/>
</dbReference>
<organism evidence="8 9">
    <name type="scientific">Pseudonaja textilis</name>
    <name type="common">Eastern brown snake</name>
    <dbReference type="NCBI Taxonomy" id="8673"/>
    <lineage>
        <taxon>Eukaryota</taxon>
        <taxon>Metazoa</taxon>
        <taxon>Chordata</taxon>
        <taxon>Craniata</taxon>
        <taxon>Vertebrata</taxon>
        <taxon>Euteleostomi</taxon>
        <taxon>Lepidosauria</taxon>
        <taxon>Squamata</taxon>
        <taxon>Bifurcata</taxon>
        <taxon>Unidentata</taxon>
        <taxon>Episquamata</taxon>
        <taxon>Toxicofera</taxon>
        <taxon>Serpentes</taxon>
        <taxon>Colubroidea</taxon>
        <taxon>Elapidae</taxon>
        <taxon>Hydrophiinae</taxon>
        <taxon>Pseudonaja</taxon>
    </lineage>
</organism>
<evidence type="ECO:0000256" key="2">
    <source>
        <dbReference type="ARBA" id="ARBA00010331"/>
    </source>
</evidence>
<proteinExistence type="inferred from homology"/>
<name>A0A670Z4Q4_PSETE</name>
<dbReference type="SMART" id="SM01131">
    <property type="entry name" value="DHHA2"/>
    <property type="match status" value="1"/>
</dbReference>
<dbReference type="SUPFAM" id="SSF64182">
    <property type="entry name" value="DHH phosphoesterases"/>
    <property type="match status" value="1"/>
</dbReference>
<dbReference type="PANTHER" id="PTHR12112">
    <property type="entry name" value="BNIP - RELATED"/>
    <property type="match status" value="1"/>
</dbReference>
<evidence type="ECO:0000256" key="4">
    <source>
        <dbReference type="ARBA" id="ARBA00022801"/>
    </source>
</evidence>
<evidence type="ECO:0000256" key="1">
    <source>
        <dbReference type="ARBA" id="ARBA00001936"/>
    </source>
</evidence>
<dbReference type="InterPro" id="IPR004097">
    <property type="entry name" value="DHHA2"/>
</dbReference>
<evidence type="ECO:0000256" key="5">
    <source>
        <dbReference type="ARBA" id="ARBA00023211"/>
    </source>
</evidence>
<protein>
    <recommendedName>
        <fullName evidence="7">DHHA2 domain-containing protein</fullName>
    </recommendedName>
</protein>
<dbReference type="GO" id="GO:0046872">
    <property type="term" value="F:metal ion binding"/>
    <property type="evidence" value="ECO:0007669"/>
    <property type="project" value="UniProtKB-KW"/>
</dbReference>
<dbReference type="PANTHER" id="PTHR12112:SF47">
    <property type="entry name" value="EXOPOLYPHOSPHATASE PRUNE1"/>
    <property type="match status" value="1"/>
</dbReference>
<dbReference type="GO" id="GO:0004309">
    <property type="term" value="F:exopolyphosphatase activity"/>
    <property type="evidence" value="ECO:0007669"/>
    <property type="project" value="TreeGrafter"/>
</dbReference>
<evidence type="ECO:0000313" key="9">
    <source>
        <dbReference type="Proteomes" id="UP000472273"/>
    </source>
</evidence>
<sequence>GHGGVGGCRATPEAIHVVMGNEACDLDSTVSTLVLAYFLAKRIPEKDLVFRDEIDLAGLHKAGLLTLTLVDHHVLPSKDSALEAAVVEVVDHRPLEWERRPPCKVTVELVGSCTTLVTERLLQARVPTLDSQIAALLYGTILLDCVNMAVEAGKATPRDACCISRLESMFSELQPRNRVFDALQRAKFDVSGLTTEQMLRKDLKSLVSKTATVAISAVYMSLQDFLHRPGLEQDLATFCHQKGFGLLIAMAISFGDHKKPFRQLAVYSPQAAFQEAGAYVSPTSQDLLNPFLGFWLFFQVCQALEGSTNPSLGLSRLETPCPAVRAYQQGNIGASRKKLLPIVREFLHQWGRSTQTTGPGMQPEISSCVPPARMDPQGAGRRDPSGAKDAPKAPRLSEEAAEEDTLMPPTPMNSLVDECPLHQGLPGVSPEAIFERVNRIATDRLLDGRSPEKKK</sequence>
<dbReference type="InterPro" id="IPR001667">
    <property type="entry name" value="DDH_dom"/>
</dbReference>
<dbReference type="Gene3D" id="3.90.1640.10">
    <property type="entry name" value="inorganic pyrophosphatase (n-terminal core)"/>
    <property type="match status" value="1"/>
</dbReference>
<evidence type="ECO:0000313" key="8">
    <source>
        <dbReference type="Ensembl" id="ENSPTXP00000019042.1"/>
    </source>
</evidence>
<evidence type="ECO:0000259" key="7">
    <source>
        <dbReference type="SMART" id="SM01131"/>
    </source>
</evidence>
<gene>
    <name evidence="8" type="primary">LOC113452489</name>
</gene>
<accession>A0A670Z4Q4</accession>
<keyword evidence="4" id="KW-0378">Hydrolase</keyword>
<reference evidence="8" key="2">
    <citation type="submission" date="2025-09" db="UniProtKB">
        <authorList>
            <consortium name="Ensembl"/>
        </authorList>
    </citation>
    <scope>IDENTIFICATION</scope>
</reference>